<organism evidence="2 3">
    <name type="scientific">Chryseobacterium polytrichastri</name>
    <dbReference type="NCBI Taxonomy" id="1302687"/>
    <lineage>
        <taxon>Bacteria</taxon>
        <taxon>Pseudomonadati</taxon>
        <taxon>Bacteroidota</taxon>
        <taxon>Flavobacteriia</taxon>
        <taxon>Flavobacteriales</taxon>
        <taxon>Weeksellaceae</taxon>
        <taxon>Chryseobacterium group</taxon>
        <taxon>Chryseobacterium</taxon>
    </lineage>
</organism>
<name>A0A1M6ZUA8_9FLAO</name>
<evidence type="ECO:0000313" key="2">
    <source>
        <dbReference type="EMBL" id="SHL34071.1"/>
    </source>
</evidence>
<sequence>MDTNKDKKTNNFIADQKNHDEFEKDLLGFDILNDSLKKPSEKGFSLGFSTHIIRKIEVKQQRQFNLKIYSLLAVILLMSLVLLITLFNEDQLSMMFSLFFKYKFIILFTLIAVSLVQIGSRSFILKEEKD</sequence>
<reference evidence="3" key="1">
    <citation type="submission" date="2016-11" db="EMBL/GenBank/DDBJ databases">
        <authorList>
            <person name="Varghese N."/>
            <person name="Submissions S."/>
        </authorList>
    </citation>
    <scope>NUCLEOTIDE SEQUENCE [LARGE SCALE GENOMIC DNA]</scope>
    <source>
        <strain evidence="3">DSM 26899</strain>
    </source>
</reference>
<keyword evidence="1" id="KW-0812">Transmembrane</keyword>
<evidence type="ECO:0000313" key="3">
    <source>
        <dbReference type="Proteomes" id="UP000184364"/>
    </source>
</evidence>
<protein>
    <submittedName>
        <fullName evidence="2">Uncharacterized protein</fullName>
    </submittedName>
</protein>
<feature type="transmembrane region" description="Helical" evidence="1">
    <location>
        <begin position="68"/>
        <end position="87"/>
    </location>
</feature>
<dbReference type="RefSeq" id="WP_073293037.1">
    <property type="nucleotide sequence ID" value="NZ_FRAV01000016.1"/>
</dbReference>
<dbReference type="Proteomes" id="UP000184364">
    <property type="component" value="Unassembled WGS sequence"/>
</dbReference>
<dbReference type="EMBL" id="FRAV01000016">
    <property type="protein sequence ID" value="SHL34071.1"/>
    <property type="molecule type" value="Genomic_DNA"/>
</dbReference>
<evidence type="ECO:0000256" key="1">
    <source>
        <dbReference type="SAM" id="Phobius"/>
    </source>
</evidence>
<feature type="transmembrane region" description="Helical" evidence="1">
    <location>
        <begin position="99"/>
        <end position="119"/>
    </location>
</feature>
<dbReference type="STRING" id="1302687.SAMN05444267_101641"/>
<gene>
    <name evidence="2" type="ORF">SAMN05444267_101641</name>
</gene>
<keyword evidence="3" id="KW-1185">Reference proteome</keyword>
<keyword evidence="1" id="KW-1133">Transmembrane helix</keyword>
<proteinExistence type="predicted"/>
<keyword evidence="1" id="KW-0472">Membrane</keyword>
<accession>A0A1M6ZUA8</accession>
<dbReference type="OrthoDB" id="1263685at2"/>
<dbReference type="AlphaFoldDB" id="A0A1M6ZUA8"/>